<evidence type="ECO:0000256" key="1">
    <source>
        <dbReference type="ARBA" id="ARBA00005947"/>
    </source>
</evidence>
<evidence type="ECO:0000313" key="4">
    <source>
        <dbReference type="Proteomes" id="UP000245125"/>
    </source>
</evidence>
<dbReference type="OrthoDB" id="9808367at2"/>
<dbReference type="CDD" id="cd09992">
    <property type="entry name" value="HDAC_classII"/>
    <property type="match status" value="1"/>
</dbReference>
<protein>
    <submittedName>
        <fullName evidence="3">Acetoin utilization protein</fullName>
    </submittedName>
</protein>
<feature type="domain" description="Histone deacetylase" evidence="2">
    <location>
        <begin position="21"/>
        <end position="301"/>
    </location>
</feature>
<dbReference type="InterPro" id="IPR000286">
    <property type="entry name" value="HDACs"/>
</dbReference>
<dbReference type="PANTHER" id="PTHR10625:SF10">
    <property type="entry name" value="HISTONE DEACETYLASE HDAC1"/>
    <property type="match status" value="1"/>
</dbReference>
<dbReference type="Proteomes" id="UP000245125">
    <property type="component" value="Unassembled WGS sequence"/>
</dbReference>
<dbReference type="EMBL" id="OUUY01000129">
    <property type="protein sequence ID" value="SPQ01896.1"/>
    <property type="molecule type" value="Genomic_DNA"/>
</dbReference>
<dbReference type="PRINTS" id="PR01270">
    <property type="entry name" value="HDASUPER"/>
</dbReference>
<dbReference type="AlphaFoldDB" id="A0A2U3QKF1"/>
<keyword evidence="4" id="KW-1185">Reference proteome</keyword>
<name>A0A2U3QKF1_9BACT</name>
<dbReference type="InterPro" id="IPR023801">
    <property type="entry name" value="His_deacetylse_dom"/>
</dbReference>
<accession>A0A2U3QKF1</accession>
<gene>
    <name evidence="3" type="ORF">NBG4_790007</name>
</gene>
<dbReference type="GO" id="GO:0004407">
    <property type="term" value="F:histone deacetylase activity"/>
    <property type="evidence" value="ECO:0007669"/>
    <property type="project" value="TreeGrafter"/>
</dbReference>
<dbReference type="GO" id="GO:0040029">
    <property type="term" value="P:epigenetic regulation of gene expression"/>
    <property type="evidence" value="ECO:0007669"/>
    <property type="project" value="TreeGrafter"/>
</dbReference>
<evidence type="ECO:0000259" key="2">
    <source>
        <dbReference type="Pfam" id="PF00850"/>
    </source>
</evidence>
<organism evidence="3 4">
    <name type="scientific">Candidatus Sulfobium mesophilum</name>
    <dbReference type="NCBI Taxonomy" id="2016548"/>
    <lineage>
        <taxon>Bacteria</taxon>
        <taxon>Pseudomonadati</taxon>
        <taxon>Nitrospirota</taxon>
        <taxon>Nitrospiria</taxon>
        <taxon>Nitrospirales</taxon>
        <taxon>Nitrospiraceae</taxon>
        <taxon>Candidatus Sulfobium</taxon>
    </lineage>
</organism>
<dbReference type="Gene3D" id="3.40.800.20">
    <property type="entry name" value="Histone deacetylase domain"/>
    <property type="match status" value="1"/>
</dbReference>
<dbReference type="InterPro" id="IPR023696">
    <property type="entry name" value="Ureohydrolase_dom_sf"/>
</dbReference>
<dbReference type="Pfam" id="PF00850">
    <property type="entry name" value="Hist_deacetyl"/>
    <property type="match status" value="1"/>
</dbReference>
<evidence type="ECO:0000313" key="3">
    <source>
        <dbReference type="EMBL" id="SPQ01896.1"/>
    </source>
</evidence>
<reference evidence="4" key="1">
    <citation type="submission" date="2018-03" db="EMBL/GenBank/DDBJ databases">
        <authorList>
            <person name="Zecchin S."/>
        </authorList>
    </citation>
    <scope>NUCLEOTIDE SEQUENCE [LARGE SCALE GENOMIC DNA]</scope>
</reference>
<sequence length="306" mass="33729">MKLVGFVYDDAMLNHEPPPWHPESRNRLFSIINGLENSGLWKKLIHIKSTRAGFDDVALVHTRKYIESIQAIGEGSLDPDTYISKGSVEAALYAAGSLMKAVDACKSGDITRLFCAVRPPGHHAEADCGMGFCLFNNVAVGARYAQKSGFEKIFIVDFDAHHGNGTQHIFEEDDTVFYFSTHQYPYYPDSGKDSERGKGKGTGYTYNVQILKGSGNREYLNVYQDILPDLVRRFAPDLVLVSSGYDIHVNDNHANIRVSSEGIRGIVHSILTSASCPKVFTLEGGYDLKSLAEGVGITVEEMLKVA</sequence>
<dbReference type="InterPro" id="IPR037138">
    <property type="entry name" value="His_deacetylse_dom_sf"/>
</dbReference>
<proteinExistence type="inferred from homology"/>
<comment type="similarity">
    <text evidence="1">Belongs to the histone deacetylase family.</text>
</comment>
<dbReference type="SUPFAM" id="SSF52768">
    <property type="entry name" value="Arginase/deacetylase"/>
    <property type="match status" value="1"/>
</dbReference>
<dbReference type="PANTHER" id="PTHR10625">
    <property type="entry name" value="HISTONE DEACETYLASE HDAC1-RELATED"/>
    <property type="match status" value="1"/>
</dbReference>